<keyword evidence="1" id="KW-0436">Ligase</keyword>
<dbReference type="PROSITE" id="PS50975">
    <property type="entry name" value="ATP_GRASP"/>
    <property type="match status" value="1"/>
</dbReference>
<dbReference type="InterPro" id="IPR011761">
    <property type="entry name" value="ATP-grasp"/>
</dbReference>
<name>A0A9D2SXE3_9FIRM</name>
<dbReference type="GO" id="GO:0016874">
    <property type="term" value="F:ligase activity"/>
    <property type="evidence" value="ECO:0007669"/>
    <property type="project" value="UniProtKB-KW"/>
</dbReference>
<dbReference type="GO" id="GO:0046872">
    <property type="term" value="F:metal ion binding"/>
    <property type="evidence" value="ECO:0007669"/>
    <property type="project" value="InterPro"/>
</dbReference>
<reference evidence="6" key="2">
    <citation type="submission" date="2021-04" db="EMBL/GenBank/DDBJ databases">
        <authorList>
            <person name="Gilroy R."/>
        </authorList>
    </citation>
    <scope>NUCLEOTIDE SEQUENCE</scope>
    <source>
        <strain evidence="6">CHK187-11901</strain>
    </source>
</reference>
<evidence type="ECO:0000313" key="7">
    <source>
        <dbReference type="Proteomes" id="UP000823896"/>
    </source>
</evidence>
<dbReference type="AlphaFoldDB" id="A0A9D2SXE3"/>
<dbReference type="GO" id="GO:0005524">
    <property type="term" value="F:ATP binding"/>
    <property type="evidence" value="ECO:0007669"/>
    <property type="project" value="UniProtKB-UniRule"/>
</dbReference>
<evidence type="ECO:0000256" key="3">
    <source>
        <dbReference type="ARBA" id="ARBA00022840"/>
    </source>
</evidence>
<evidence type="ECO:0000256" key="2">
    <source>
        <dbReference type="ARBA" id="ARBA00022741"/>
    </source>
</evidence>
<dbReference type="SUPFAM" id="SSF56059">
    <property type="entry name" value="Glutathione synthetase ATP-binding domain-like"/>
    <property type="match status" value="1"/>
</dbReference>
<evidence type="ECO:0000259" key="5">
    <source>
        <dbReference type="PROSITE" id="PS50975"/>
    </source>
</evidence>
<dbReference type="Gene3D" id="3.30.1490.20">
    <property type="entry name" value="ATP-grasp fold, A domain"/>
    <property type="match status" value="1"/>
</dbReference>
<gene>
    <name evidence="6" type="ORF">H9702_09755</name>
</gene>
<comment type="caution">
    <text evidence="6">The sequence shown here is derived from an EMBL/GenBank/DDBJ whole genome shotgun (WGS) entry which is preliminary data.</text>
</comment>
<dbReference type="Proteomes" id="UP000823896">
    <property type="component" value="Unassembled WGS sequence"/>
</dbReference>
<dbReference type="EMBL" id="DWWM01000058">
    <property type="protein sequence ID" value="HJC37395.1"/>
    <property type="molecule type" value="Genomic_DNA"/>
</dbReference>
<protein>
    <submittedName>
        <fullName evidence="6">Carbamoylphosphate synthase large subunit</fullName>
    </submittedName>
</protein>
<dbReference type="PANTHER" id="PTHR43585:SF2">
    <property type="entry name" value="ATP-GRASP ENZYME FSQD"/>
    <property type="match status" value="1"/>
</dbReference>
<evidence type="ECO:0000256" key="4">
    <source>
        <dbReference type="PROSITE-ProRule" id="PRU00409"/>
    </source>
</evidence>
<dbReference type="PANTHER" id="PTHR43585">
    <property type="entry name" value="FUMIPYRROLE BIOSYNTHESIS PROTEIN C"/>
    <property type="match status" value="1"/>
</dbReference>
<reference evidence="6" key="1">
    <citation type="journal article" date="2021" name="PeerJ">
        <title>Extensive microbial diversity within the chicken gut microbiome revealed by metagenomics and culture.</title>
        <authorList>
            <person name="Gilroy R."/>
            <person name="Ravi A."/>
            <person name="Getino M."/>
            <person name="Pursley I."/>
            <person name="Horton D.L."/>
            <person name="Alikhan N.F."/>
            <person name="Baker D."/>
            <person name="Gharbi K."/>
            <person name="Hall N."/>
            <person name="Watson M."/>
            <person name="Adriaenssens E.M."/>
            <person name="Foster-Nyarko E."/>
            <person name="Jarju S."/>
            <person name="Secka A."/>
            <person name="Antonio M."/>
            <person name="Oren A."/>
            <person name="Chaudhuri R.R."/>
            <person name="La Ragione R."/>
            <person name="Hildebrand F."/>
            <person name="Pallen M.J."/>
        </authorList>
    </citation>
    <scope>NUCLEOTIDE SEQUENCE</scope>
    <source>
        <strain evidence="6">CHK187-11901</strain>
    </source>
</reference>
<keyword evidence="3 4" id="KW-0067">ATP-binding</keyword>
<evidence type="ECO:0000256" key="1">
    <source>
        <dbReference type="ARBA" id="ARBA00022598"/>
    </source>
</evidence>
<dbReference type="InterPro" id="IPR052032">
    <property type="entry name" value="ATP-dep_AA_Ligase"/>
</dbReference>
<feature type="domain" description="ATP-grasp" evidence="5">
    <location>
        <begin position="118"/>
        <end position="315"/>
    </location>
</feature>
<accession>A0A9D2SXE3</accession>
<proteinExistence type="predicted"/>
<sequence length="399" mass="46518">MNFIFISPQFPKTYWNFCDRLKQRGVRVLGIGDTPYDELDQHVKASLHEYYRVGNMENYDEMYRAVAYFAFRYGRIDWIESNNEYWLAQDARLRTDFHVTSGYQLDEVQEIRHKSRMKKYYAQAGIPSARWHMVHNDQSDRDFIEMVRYPIIVKPDSGVGAAATYRLNSDADLDRFYAERPDVPYIMEEFIPGIIISYDGIMNSHKEVLFDTSHIFPMPIMDVVNTQDHLLYYSAKCIDPRLRELGQKAIQAFPCRSRFFHFEFFKLAEDKEGIGKKGDYIGLEVNMRPPGGYTPDMMDFANDADVYSIWADMIVRDDTDFQVPQERPYVCVFASRRDAHSYVHGHEEIMEKYGSHIVMEERMPLALADAMGNQMYTANFETAAEADAFAAFVQLQKGA</sequence>
<keyword evidence="2 4" id="KW-0547">Nucleotide-binding</keyword>
<dbReference type="InterPro" id="IPR013815">
    <property type="entry name" value="ATP_grasp_subdomain_1"/>
</dbReference>
<dbReference type="Gene3D" id="3.30.470.20">
    <property type="entry name" value="ATP-grasp fold, B domain"/>
    <property type="match status" value="1"/>
</dbReference>
<evidence type="ECO:0000313" key="6">
    <source>
        <dbReference type="EMBL" id="HJC37395.1"/>
    </source>
</evidence>
<organism evidence="6 7">
    <name type="scientific">Candidatus Merdibacter merdavium</name>
    <dbReference type="NCBI Taxonomy" id="2838692"/>
    <lineage>
        <taxon>Bacteria</taxon>
        <taxon>Bacillati</taxon>
        <taxon>Bacillota</taxon>
        <taxon>Erysipelotrichia</taxon>
        <taxon>Erysipelotrichales</taxon>
        <taxon>Erysipelotrichaceae</taxon>
        <taxon>Merdibacter</taxon>
    </lineage>
</organism>